<reference evidence="1 2" key="1">
    <citation type="journal article" date="2020" name="Cell">
        <title>Large-Scale Comparative Analyses of Tick Genomes Elucidate Their Genetic Diversity and Vector Capacities.</title>
        <authorList>
            <consortium name="Tick Genome and Microbiome Consortium (TIGMIC)"/>
            <person name="Jia N."/>
            <person name="Wang J."/>
            <person name="Shi W."/>
            <person name="Du L."/>
            <person name="Sun Y."/>
            <person name="Zhan W."/>
            <person name="Jiang J.F."/>
            <person name="Wang Q."/>
            <person name="Zhang B."/>
            <person name="Ji P."/>
            <person name="Bell-Sakyi L."/>
            <person name="Cui X.M."/>
            <person name="Yuan T.T."/>
            <person name="Jiang B.G."/>
            <person name="Yang W.F."/>
            <person name="Lam T.T."/>
            <person name="Chang Q.C."/>
            <person name="Ding S.J."/>
            <person name="Wang X.J."/>
            <person name="Zhu J.G."/>
            <person name="Ruan X.D."/>
            <person name="Zhao L."/>
            <person name="Wei J.T."/>
            <person name="Ye R.Z."/>
            <person name="Que T.C."/>
            <person name="Du C.H."/>
            <person name="Zhou Y.H."/>
            <person name="Cheng J.X."/>
            <person name="Dai P.F."/>
            <person name="Guo W.B."/>
            <person name="Han X.H."/>
            <person name="Huang E.J."/>
            <person name="Li L.F."/>
            <person name="Wei W."/>
            <person name="Gao Y.C."/>
            <person name="Liu J.Z."/>
            <person name="Shao H.Z."/>
            <person name="Wang X."/>
            <person name="Wang C.C."/>
            <person name="Yang T.C."/>
            <person name="Huo Q.B."/>
            <person name="Li W."/>
            <person name="Chen H.Y."/>
            <person name="Chen S.E."/>
            <person name="Zhou L.G."/>
            <person name="Ni X.B."/>
            <person name="Tian J.H."/>
            <person name="Sheng Y."/>
            <person name="Liu T."/>
            <person name="Pan Y.S."/>
            <person name="Xia L.Y."/>
            <person name="Li J."/>
            <person name="Zhao F."/>
            <person name="Cao W.C."/>
        </authorList>
    </citation>
    <scope>NUCLEOTIDE SEQUENCE [LARGE SCALE GENOMIC DNA]</scope>
    <source>
        <strain evidence="1">HaeL-2018</strain>
    </source>
</reference>
<dbReference type="Proteomes" id="UP000821853">
    <property type="component" value="Unassembled WGS sequence"/>
</dbReference>
<protein>
    <recommendedName>
        <fullName evidence="3">Endonuclease/exonuclease/phosphatase domain-containing protein</fullName>
    </recommendedName>
</protein>
<comment type="caution">
    <text evidence="1">The sequence shown here is derived from an EMBL/GenBank/DDBJ whole genome shotgun (WGS) entry which is preliminary data.</text>
</comment>
<dbReference type="AlphaFoldDB" id="A0A9J6GRI7"/>
<evidence type="ECO:0000313" key="2">
    <source>
        <dbReference type="Proteomes" id="UP000821853"/>
    </source>
</evidence>
<keyword evidence="2" id="KW-1185">Reference proteome</keyword>
<dbReference type="Gene3D" id="3.60.10.10">
    <property type="entry name" value="Endonuclease/exonuclease/phosphatase"/>
    <property type="match status" value="1"/>
</dbReference>
<organism evidence="1 2">
    <name type="scientific">Haemaphysalis longicornis</name>
    <name type="common">Bush tick</name>
    <dbReference type="NCBI Taxonomy" id="44386"/>
    <lineage>
        <taxon>Eukaryota</taxon>
        <taxon>Metazoa</taxon>
        <taxon>Ecdysozoa</taxon>
        <taxon>Arthropoda</taxon>
        <taxon>Chelicerata</taxon>
        <taxon>Arachnida</taxon>
        <taxon>Acari</taxon>
        <taxon>Parasitiformes</taxon>
        <taxon>Ixodida</taxon>
        <taxon>Ixodoidea</taxon>
        <taxon>Ixodidae</taxon>
        <taxon>Haemaphysalinae</taxon>
        <taxon>Haemaphysalis</taxon>
    </lineage>
</organism>
<proteinExistence type="predicted"/>
<name>A0A9J6GRI7_HAELO</name>
<accession>A0A9J6GRI7</accession>
<evidence type="ECO:0000313" key="1">
    <source>
        <dbReference type="EMBL" id="KAH9377337.1"/>
    </source>
</evidence>
<dbReference type="SUPFAM" id="SSF56219">
    <property type="entry name" value="DNase I-like"/>
    <property type="match status" value="1"/>
</dbReference>
<dbReference type="EMBL" id="JABSTR010000008">
    <property type="protein sequence ID" value="KAH9377337.1"/>
    <property type="molecule type" value="Genomic_DNA"/>
</dbReference>
<evidence type="ECO:0008006" key="3">
    <source>
        <dbReference type="Google" id="ProtNLM"/>
    </source>
</evidence>
<dbReference type="InterPro" id="IPR036691">
    <property type="entry name" value="Endo/exonu/phosph_ase_sf"/>
</dbReference>
<sequence length="98" mass="11162">MSANPTAAVKPRSYLTIWQSNCRSIDTRRRLKHITKVNRKPDVIMFQEMVSTAPSLPGYKVYASPAQGRGVCTFARKGLTFVEHTIKQRNIETPYTFT</sequence>
<dbReference type="VEuPathDB" id="VectorBase:HLOH_064055"/>
<gene>
    <name evidence="1" type="ORF">HPB48_016703</name>
</gene>